<dbReference type="InterPro" id="IPR020592">
    <property type="entry name" value="Ribosomal_bS16_CS"/>
</dbReference>
<dbReference type="Gene3D" id="3.30.1320.10">
    <property type="match status" value="1"/>
</dbReference>
<comment type="similarity">
    <text evidence="1 4">Belongs to the bacterial ribosomal protein bS16 family.</text>
</comment>
<organism evidence="5">
    <name type="scientific">Ulnaria acus</name>
    <dbReference type="NCBI Taxonomy" id="1436140"/>
    <lineage>
        <taxon>Eukaryota</taxon>
        <taxon>Sar</taxon>
        <taxon>Stramenopiles</taxon>
        <taxon>Ochrophyta</taxon>
        <taxon>Bacillariophyta</taxon>
        <taxon>Fragilariophyceae</taxon>
        <taxon>Fragilariophycidae</taxon>
        <taxon>Licmophorales</taxon>
        <taxon>Ulnariaceae</taxon>
        <taxon>Ulnaria</taxon>
    </lineage>
</organism>
<keyword evidence="5" id="KW-0934">Plastid</keyword>
<dbReference type="SUPFAM" id="SSF54565">
    <property type="entry name" value="Ribosomal protein S16"/>
    <property type="match status" value="1"/>
</dbReference>
<protein>
    <recommendedName>
        <fullName evidence="4">Small ribosomal subunit protein bS16c</fullName>
    </recommendedName>
</protein>
<evidence type="ECO:0000256" key="1">
    <source>
        <dbReference type="ARBA" id="ARBA00006668"/>
    </source>
</evidence>
<keyword evidence="3 4" id="KW-0687">Ribonucleoprotein</keyword>
<name>H2EUY9_9STRA</name>
<proteinExistence type="inferred from homology"/>
<reference evidence="5" key="1">
    <citation type="journal article" date="2012" name="Int J Biol">
        <title>Complete chloroplast genome sequence of freshwater araphid pennate diatom alga Synedra acus from Lake Baikal.</title>
        <authorList>
            <person name="Galachyants Y.P."/>
            <person name="Morozov A."/>
            <person name="Mardanov A.V."/>
            <person name="Beletsky A.V."/>
            <person name="Ravin N.V."/>
            <person name="Petrova D.P."/>
            <person name="Likhoshway Y.V."/>
        </authorList>
    </citation>
    <scope>NUCLEOTIDE SEQUENCE</scope>
    <source>
        <strain evidence="5">G9</strain>
    </source>
</reference>
<geneLocation type="chloroplast" evidence="5"/>
<dbReference type="AlphaFoldDB" id="H2EUY9"/>
<dbReference type="PANTHER" id="PTHR12919">
    <property type="entry name" value="30S RIBOSOMAL PROTEIN S16"/>
    <property type="match status" value="1"/>
</dbReference>
<dbReference type="HAMAP" id="MF_00385">
    <property type="entry name" value="Ribosomal_bS16"/>
    <property type="match status" value="1"/>
</dbReference>
<gene>
    <name evidence="4 5" type="primary">rps16</name>
</gene>
<dbReference type="GO" id="GO:0009507">
    <property type="term" value="C:chloroplast"/>
    <property type="evidence" value="ECO:0007669"/>
    <property type="project" value="UniProtKB-SubCell"/>
</dbReference>
<evidence type="ECO:0000256" key="4">
    <source>
        <dbReference type="HAMAP-Rule" id="MF_00385"/>
    </source>
</evidence>
<dbReference type="InterPro" id="IPR000307">
    <property type="entry name" value="Ribosomal_bS16"/>
</dbReference>
<dbReference type="NCBIfam" id="TIGR00002">
    <property type="entry name" value="S16"/>
    <property type="match status" value="1"/>
</dbReference>
<dbReference type="GO" id="GO:0005739">
    <property type="term" value="C:mitochondrion"/>
    <property type="evidence" value="ECO:0007669"/>
    <property type="project" value="GOC"/>
</dbReference>
<dbReference type="GO" id="GO:0015935">
    <property type="term" value="C:small ribosomal subunit"/>
    <property type="evidence" value="ECO:0007669"/>
    <property type="project" value="TreeGrafter"/>
</dbReference>
<accession>H2EUY9</accession>
<dbReference type="Pfam" id="PF00886">
    <property type="entry name" value="Ribosomal_S16"/>
    <property type="match status" value="1"/>
</dbReference>
<dbReference type="RefSeq" id="YP_005089754.1">
    <property type="nucleotide sequence ID" value="NC_016731.1"/>
</dbReference>
<dbReference type="GO" id="GO:0032543">
    <property type="term" value="P:mitochondrial translation"/>
    <property type="evidence" value="ECO:0007669"/>
    <property type="project" value="TreeGrafter"/>
</dbReference>
<evidence type="ECO:0000256" key="2">
    <source>
        <dbReference type="ARBA" id="ARBA00022980"/>
    </source>
</evidence>
<dbReference type="GO" id="GO:0003735">
    <property type="term" value="F:structural constituent of ribosome"/>
    <property type="evidence" value="ECO:0007669"/>
    <property type="project" value="InterPro"/>
</dbReference>
<dbReference type="InterPro" id="IPR023803">
    <property type="entry name" value="Ribosomal_bS16_dom_sf"/>
</dbReference>
<dbReference type="PANTHER" id="PTHR12919:SF20">
    <property type="entry name" value="SMALL RIBOSOMAL SUBUNIT PROTEIN BS16M"/>
    <property type="match status" value="1"/>
</dbReference>
<dbReference type="GeneID" id="11541716"/>
<evidence type="ECO:0000313" key="5">
    <source>
        <dbReference type="EMBL" id="AEX37879.1"/>
    </source>
</evidence>
<evidence type="ECO:0000256" key="3">
    <source>
        <dbReference type="ARBA" id="ARBA00023274"/>
    </source>
</evidence>
<dbReference type="EMBL" id="JQ088178">
    <property type="protein sequence ID" value="AEX37879.1"/>
    <property type="molecule type" value="Genomic_DNA"/>
</dbReference>
<comment type="subcellular location">
    <subcellularLocation>
        <location evidence="4">Plastid</location>
        <location evidence="4">Chloroplast</location>
    </subcellularLocation>
</comment>
<dbReference type="PROSITE" id="PS00732">
    <property type="entry name" value="RIBOSOMAL_S16"/>
    <property type="match status" value="1"/>
</dbReference>
<sequence>MLRLRLKRTGRKRLASYRIVVMEQATRRDGRPIDELGFYNPITKESSFDIAKITSWLKVGAQPSETVLYLLKKAEIVQA</sequence>
<keyword evidence="5" id="KW-0150">Chloroplast</keyword>
<keyword evidence="2 4" id="KW-0689">Ribosomal protein</keyword>